<dbReference type="InterPro" id="IPR036676">
    <property type="entry name" value="PurM-like_C_sf"/>
</dbReference>
<feature type="domain" description="PurM-like C-terminal" evidence="11">
    <location>
        <begin position="196"/>
        <end position="347"/>
    </location>
</feature>
<dbReference type="STRING" id="1209989.TepRe1_1075"/>
<evidence type="ECO:0000256" key="8">
    <source>
        <dbReference type="HAMAP-Rule" id="MF_00420"/>
    </source>
</evidence>
<keyword evidence="14" id="KW-1185">Reference proteome</keyword>
<dbReference type="FunFam" id="3.30.1330.10:FF:000004">
    <property type="entry name" value="Phosphoribosylformylglycinamidine synthase subunit PurL"/>
    <property type="match status" value="1"/>
</dbReference>
<feature type="binding site" evidence="8">
    <location>
        <position position="110"/>
    </location>
    <ligand>
        <name>substrate</name>
    </ligand>
</feature>
<comment type="pathway">
    <text evidence="8">Purine metabolism; IMP biosynthesis via de novo pathway; 5-amino-1-(5-phospho-D-ribosyl)imidazole from N(2)-formyl-N(1)-(5-phospho-D-ribosyl)glycinamide: step 1/2.</text>
</comment>
<dbReference type="CDD" id="cd02204">
    <property type="entry name" value="PurL_repeat2"/>
    <property type="match status" value="1"/>
</dbReference>
<evidence type="ECO:0000256" key="6">
    <source>
        <dbReference type="ARBA" id="ARBA00022840"/>
    </source>
</evidence>
<evidence type="ECO:0000256" key="5">
    <source>
        <dbReference type="ARBA" id="ARBA00022755"/>
    </source>
</evidence>
<keyword evidence="7 8" id="KW-0460">Magnesium</keyword>
<feature type="binding site" evidence="8">
    <location>
        <position position="111"/>
    </location>
    <ligand>
        <name>Mg(2+)</name>
        <dbReference type="ChEBI" id="CHEBI:18420"/>
        <label>2</label>
    </ligand>
</feature>
<evidence type="ECO:0000313" key="14">
    <source>
        <dbReference type="Proteomes" id="UP000010802"/>
    </source>
</evidence>
<dbReference type="SUPFAM" id="SSF55326">
    <property type="entry name" value="PurM N-terminal domain-like"/>
    <property type="match status" value="2"/>
</dbReference>
<dbReference type="OrthoDB" id="9804441at2"/>
<dbReference type="KEGG" id="tep:TepRe1_1075"/>
<dbReference type="InterPro" id="IPR016188">
    <property type="entry name" value="PurM-like_N"/>
</dbReference>
<evidence type="ECO:0000259" key="11">
    <source>
        <dbReference type="Pfam" id="PF02769"/>
    </source>
</evidence>
<keyword evidence="4 8" id="KW-0547">Nucleotide-binding</keyword>
<feature type="active site" evidence="8">
    <location>
        <position position="43"/>
    </location>
</feature>
<accession>L0S094</accession>
<dbReference type="PATRIC" id="fig|1209989.3.peg.1290"/>
<dbReference type="Proteomes" id="UP000010802">
    <property type="component" value="Chromosome"/>
</dbReference>
<feature type="domain" description="PurM-like N-terminal" evidence="10">
    <location>
        <begin position="68"/>
        <end position="183"/>
    </location>
</feature>
<dbReference type="PANTHER" id="PTHR43555:SF1">
    <property type="entry name" value="PHOSPHORIBOSYLFORMYLGLYCINAMIDINE SYNTHASE SUBUNIT PURL"/>
    <property type="match status" value="1"/>
</dbReference>
<dbReference type="Gene3D" id="3.30.1330.10">
    <property type="entry name" value="PurM-like, N-terminal domain"/>
    <property type="match status" value="2"/>
</dbReference>
<evidence type="ECO:0000256" key="2">
    <source>
        <dbReference type="ARBA" id="ARBA00022598"/>
    </source>
</evidence>
<dbReference type="SUPFAM" id="SSF56042">
    <property type="entry name" value="PurM C-terminal domain-like"/>
    <property type="match status" value="2"/>
</dbReference>
<feature type="binding site" evidence="8">
    <location>
        <position position="46"/>
    </location>
    <ligand>
        <name>ATP</name>
        <dbReference type="ChEBI" id="CHEBI:30616"/>
    </ligand>
</feature>
<feature type="active site" description="Proton acceptor" evidence="8">
    <location>
        <position position="89"/>
    </location>
</feature>
<feature type="binding site" evidence="8">
    <location>
        <begin position="306"/>
        <end position="308"/>
    </location>
    <ligand>
        <name>substrate</name>
    </ligand>
</feature>
<organism evidence="13 14">
    <name type="scientific">Tepidanaerobacter acetatoxydans (strain DSM 21804 / JCM 16047 / Re1)</name>
    <dbReference type="NCBI Taxonomy" id="1209989"/>
    <lineage>
        <taxon>Bacteria</taxon>
        <taxon>Bacillati</taxon>
        <taxon>Bacillota</taxon>
        <taxon>Clostridia</taxon>
        <taxon>Thermosediminibacterales</taxon>
        <taxon>Tepidanaerobacteraceae</taxon>
        <taxon>Tepidanaerobacter</taxon>
    </lineage>
</organism>
<keyword evidence="5 8" id="KW-0658">Purine biosynthesis</keyword>
<comment type="catalytic activity">
    <reaction evidence="8">
        <text>N(2)-formyl-N(1)-(5-phospho-beta-D-ribosyl)glycinamide + L-glutamine + ATP + H2O = 2-formamido-N(1)-(5-O-phospho-beta-D-ribosyl)acetamidine + L-glutamate + ADP + phosphate + H(+)</text>
        <dbReference type="Rhea" id="RHEA:17129"/>
        <dbReference type="ChEBI" id="CHEBI:15377"/>
        <dbReference type="ChEBI" id="CHEBI:15378"/>
        <dbReference type="ChEBI" id="CHEBI:29985"/>
        <dbReference type="ChEBI" id="CHEBI:30616"/>
        <dbReference type="ChEBI" id="CHEBI:43474"/>
        <dbReference type="ChEBI" id="CHEBI:58359"/>
        <dbReference type="ChEBI" id="CHEBI:147286"/>
        <dbReference type="ChEBI" id="CHEBI:147287"/>
        <dbReference type="ChEBI" id="CHEBI:456216"/>
        <dbReference type="EC" id="6.3.5.3"/>
    </reaction>
</comment>
<dbReference type="AlphaFoldDB" id="F4LSF5"/>
<dbReference type="GO" id="GO:0000287">
    <property type="term" value="F:magnesium ion binding"/>
    <property type="evidence" value="ECO:0007669"/>
    <property type="project" value="UniProtKB-UniRule"/>
</dbReference>
<evidence type="ECO:0000256" key="4">
    <source>
        <dbReference type="ARBA" id="ARBA00022741"/>
    </source>
</evidence>
<keyword evidence="1 8" id="KW-0963">Cytoplasm</keyword>
<feature type="binding site" evidence="8">
    <location>
        <position position="262"/>
    </location>
    <ligand>
        <name>Mg(2+)</name>
        <dbReference type="ChEBI" id="CHEBI:18420"/>
        <label>2</label>
    </ligand>
</feature>
<evidence type="ECO:0000313" key="13">
    <source>
        <dbReference type="EMBL" id="CCP25899.1"/>
    </source>
</evidence>
<feature type="binding site" evidence="8">
    <location>
        <position position="489"/>
    </location>
    <ligand>
        <name>ATP</name>
        <dbReference type="ChEBI" id="CHEBI:30616"/>
    </ligand>
</feature>
<gene>
    <name evidence="8 13" type="primary">purL</name>
    <name evidence="13" type="ordered locus">TEPIRE1_1175</name>
</gene>
<comment type="subcellular location">
    <subcellularLocation>
        <location evidence="8">Cytoplasm</location>
    </subcellularLocation>
</comment>
<comment type="caution">
    <text evidence="8">Lacks conserved residue(s) required for the propagation of feature annotation.</text>
</comment>
<dbReference type="PANTHER" id="PTHR43555">
    <property type="entry name" value="PHOSPHORIBOSYLFORMYLGLYCINAMIDINE SYNTHASE SUBUNIT PURL"/>
    <property type="match status" value="1"/>
</dbReference>
<evidence type="ECO:0000256" key="1">
    <source>
        <dbReference type="ARBA" id="ARBA00022490"/>
    </source>
</evidence>
<feature type="domain" description="PurM-like N-terminal" evidence="10">
    <location>
        <begin position="432"/>
        <end position="550"/>
    </location>
</feature>
<dbReference type="NCBIfam" id="NF002290">
    <property type="entry name" value="PRK01213.1"/>
    <property type="match status" value="1"/>
</dbReference>
<proteinExistence type="inferred from homology"/>
<keyword evidence="3 8" id="KW-0479">Metal-binding</keyword>
<feature type="binding site" evidence="8">
    <location>
        <position position="529"/>
    </location>
    <ligand>
        <name>substrate</name>
    </ligand>
</feature>
<dbReference type="GO" id="GO:0005737">
    <property type="term" value="C:cytoplasm"/>
    <property type="evidence" value="ECO:0007669"/>
    <property type="project" value="UniProtKB-SubCell"/>
</dbReference>
<comment type="subunit">
    <text evidence="8">Monomer. Part of the FGAM synthase complex composed of 1 PurL, 1 PurQ and 2 PurS subunits.</text>
</comment>
<protein>
    <recommendedName>
        <fullName evidence="8">Phosphoribosylformylglycinamidine synthase subunit PurL</fullName>
        <shortName evidence="8">FGAM synthase</shortName>
        <ecNumber evidence="8">6.3.5.3</ecNumber>
    </recommendedName>
    <alternativeName>
        <fullName evidence="8">Formylglycinamide ribonucleotide amidotransferase subunit II</fullName>
        <shortName evidence="8">FGAR amidotransferase II</shortName>
        <shortName evidence="8">FGAR-AT II</shortName>
    </alternativeName>
    <alternativeName>
        <fullName evidence="8">Glutamine amidotransferase PurL</fullName>
    </alternativeName>
    <alternativeName>
        <fullName evidence="8">Phosphoribosylformylglycinamidine synthase subunit II</fullName>
    </alternativeName>
</protein>
<dbReference type="GO" id="GO:0005524">
    <property type="term" value="F:ATP binding"/>
    <property type="evidence" value="ECO:0007669"/>
    <property type="project" value="UniProtKB-UniRule"/>
</dbReference>
<feature type="binding site" evidence="8">
    <location>
        <position position="526"/>
    </location>
    <ligand>
        <name>ATP</name>
        <dbReference type="ChEBI" id="CHEBI:30616"/>
    </ligand>
</feature>
<evidence type="ECO:0000259" key="12">
    <source>
        <dbReference type="Pfam" id="PF18072"/>
    </source>
</evidence>
<name>F4LSF5_TEPAE</name>
<feature type="binding site" evidence="8">
    <location>
        <position position="85"/>
    </location>
    <ligand>
        <name>ATP</name>
        <dbReference type="ChEBI" id="CHEBI:30616"/>
    </ligand>
</feature>
<evidence type="ECO:0000259" key="10">
    <source>
        <dbReference type="Pfam" id="PF00586"/>
    </source>
</evidence>
<dbReference type="InterPro" id="IPR010918">
    <property type="entry name" value="PurM-like_C_dom"/>
</dbReference>
<keyword evidence="2 8" id="KW-0436">Ligase</keyword>
<dbReference type="RefSeq" id="WP_013778144.1">
    <property type="nucleotide sequence ID" value="NC_015519.1"/>
</dbReference>
<dbReference type="GO" id="GO:0006189">
    <property type="term" value="P:'de novo' IMP biosynthetic process"/>
    <property type="evidence" value="ECO:0007669"/>
    <property type="project" value="UniProtKB-UniRule"/>
</dbReference>
<dbReference type="GO" id="GO:0004642">
    <property type="term" value="F:phosphoribosylformylglycinamidine synthase activity"/>
    <property type="evidence" value="ECO:0007669"/>
    <property type="project" value="UniProtKB-UniRule"/>
</dbReference>
<comment type="function">
    <text evidence="8">Part of the phosphoribosylformylglycinamidine synthase complex involved in the purines biosynthetic pathway. Catalyzes the ATP-dependent conversion of formylglycinamide ribonucleotide (FGAR) and glutamine to yield formylglycinamidine ribonucleotide (FGAM) and glutamate. The FGAM synthase complex is composed of three subunits. PurQ produces an ammonia molecule by converting glutamine to glutamate. PurL transfers the ammonia molecule to FGAR to form FGAM in an ATP-dependent manner. PurS interacts with PurQ and PurL and is thought to assist in the transfer of the ammonia molecule from PurQ to PurL.</text>
</comment>
<dbReference type="Gene3D" id="3.90.650.10">
    <property type="entry name" value="PurM-like C-terminal domain"/>
    <property type="match status" value="2"/>
</dbReference>
<sequence length="737" mass="79538">MTAREEAKKLGLTDLEFDEILKILGREPNYLELSLYSVMWSEHCSYKNSKPVLKRFPTQGPQVLQGPGENAGIVDIGDNLAVAMKVESHNHPSAVDPYQGAATGAGGMIRDIFTMGARPIALLNSLRFGCLCDDRTQYLFEEAVAGIGDYGNAMGIPTVGGEVYFDDSYKENPLVNAMCVGIIKHDKIVRGKAAGVGNSVMVVGAATGRDGMHGASFASGELSDDNPDQGSPMQVGDPFKEKQLMEACLELLQNDWVVGVQDMGAAGVVSSTCETAARAGSGIELDVALVTQRDKDMKPHEIMISESQERMLVIVEKGHEDDVKKIFKKWDLDAVKFGTVTDDGMLRILENGKVVGEVPAASLAEGVPIVKRESKRPIYMDKLQIDFLKIPVTDDLNEVLFKLLDSPNIASKAIVYRQFDQTIGTNTVVAPGSDAAVIRIKGTKKGIAVSVDGNGYYCYLDPYEGGKQIVAEAARNLVASGAKPLALTDGLNFGNPEKPEVYYQFEKCVDGISEVSKKLNIPVISGNVSFYNEGKFSAVYPTPIVGMVGVLDDVNKHCTMNFKKQGDLVVLLGENTDELGGSTYLQEVLNITAGPAPRLDIELEKKVQTCCLKAIELGLVNSAHDVVQGGLAVALAECCIAGNLGFSGEIETDLRPDTLLFGEGQSRIILSLPEENLSVLNKLAKEIGVKTSVLGFVKSGGLNIQVKQKEQVVGKIEVSTERIAEIWNNAIKRRIEK</sequence>
<feature type="region of interest" description="Disordered" evidence="9">
    <location>
        <begin position="214"/>
        <end position="234"/>
    </location>
</feature>
<keyword evidence="6 8" id="KW-0067">ATP-binding</keyword>
<dbReference type="InterPro" id="IPR010074">
    <property type="entry name" value="PRibForGlyAmidine_synth_PurL"/>
</dbReference>
<dbReference type="NCBIfam" id="TIGR01736">
    <property type="entry name" value="FGAM_synth_II"/>
    <property type="match status" value="1"/>
</dbReference>
<feature type="binding site" evidence="8">
    <location>
        <begin position="88"/>
        <end position="91"/>
    </location>
    <ligand>
        <name>substrate</name>
    </ligand>
</feature>
<evidence type="ECO:0000256" key="3">
    <source>
        <dbReference type="ARBA" id="ARBA00022723"/>
    </source>
</evidence>
<dbReference type="Pfam" id="PF00586">
    <property type="entry name" value="AIRS"/>
    <property type="match status" value="2"/>
</dbReference>
<comment type="similarity">
    <text evidence="8">Belongs to the FGAMS family.</text>
</comment>
<feature type="binding site" evidence="8">
    <location>
        <position position="87"/>
    </location>
    <ligand>
        <name>Mg(2+)</name>
        <dbReference type="ChEBI" id="CHEBI:18420"/>
        <label>1</label>
    </ligand>
</feature>
<dbReference type="InterPro" id="IPR036921">
    <property type="entry name" value="PurM-like_N_sf"/>
</dbReference>
<dbReference type="EMBL" id="HF563609">
    <property type="protein sequence ID" value="CCP25899.1"/>
    <property type="molecule type" value="Genomic_DNA"/>
</dbReference>
<dbReference type="CDD" id="cd02203">
    <property type="entry name" value="PurL_repeat1"/>
    <property type="match status" value="1"/>
</dbReference>
<reference evidence="14" key="1">
    <citation type="journal article" date="2013" name="Genome Announc.">
        <title>First genome sequence of a syntrophic acetate-oxidizing bacterium, Tepidanaerobacter acetatoxydans strain Re1.</title>
        <authorList>
            <person name="Manzoor S."/>
            <person name="Bongcam-Rudloff E."/>
            <person name="Schnurer A."/>
            <person name="Muller B."/>
        </authorList>
    </citation>
    <scope>NUCLEOTIDE SEQUENCE [LARGE SCALE GENOMIC DNA]</scope>
    <source>
        <strain evidence="14">Re1</strain>
    </source>
</reference>
<dbReference type="Pfam" id="PF02769">
    <property type="entry name" value="AIRS_C"/>
    <property type="match status" value="2"/>
</dbReference>
<dbReference type="eggNOG" id="COG0046">
    <property type="taxonomic scope" value="Bacteria"/>
</dbReference>
<dbReference type="HAMAP" id="MF_00420">
    <property type="entry name" value="PurL_2"/>
    <property type="match status" value="1"/>
</dbReference>
<feature type="domain" description="PurM-like C-terminal" evidence="11">
    <location>
        <begin position="564"/>
        <end position="701"/>
    </location>
</feature>
<dbReference type="EC" id="6.3.5.3" evidence="8"/>
<dbReference type="PIRSF" id="PIRSF001587">
    <property type="entry name" value="FGAM_synthase_II"/>
    <property type="match status" value="1"/>
</dbReference>
<accession>F4LSF5</accession>
<dbReference type="HOGENOM" id="CLU_003100_0_1_9"/>
<dbReference type="Pfam" id="PF18072">
    <property type="entry name" value="FGAR-AT_linker"/>
    <property type="match status" value="1"/>
</dbReference>
<feature type="binding site" evidence="8">
    <location>
        <position position="527"/>
    </location>
    <ligand>
        <name>Mg(2+)</name>
        <dbReference type="ChEBI" id="CHEBI:18420"/>
        <label>1</label>
    </ligand>
</feature>
<dbReference type="KEGG" id="tae:TepiRe1_1175"/>
<feature type="domain" description="Phosphoribosylformylglycinamidine synthase linker" evidence="12">
    <location>
        <begin position="5"/>
        <end position="47"/>
    </location>
</feature>
<evidence type="ECO:0000256" key="9">
    <source>
        <dbReference type="SAM" id="MobiDB-lite"/>
    </source>
</evidence>
<evidence type="ECO:0000256" key="7">
    <source>
        <dbReference type="ARBA" id="ARBA00022842"/>
    </source>
</evidence>
<dbReference type="UniPathway" id="UPA00074">
    <property type="reaction ID" value="UER00128"/>
</dbReference>
<dbReference type="InterPro" id="IPR041609">
    <property type="entry name" value="PurL_linker"/>
</dbReference>
<feature type="binding site" evidence="8">
    <location>
        <position position="234"/>
    </location>
    <ligand>
        <name>substrate</name>
    </ligand>
</feature>